<dbReference type="RefSeq" id="WP_049717752.1">
    <property type="nucleotide sequence ID" value="NZ_LFXA01000013.1"/>
</dbReference>
<comment type="caution">
    <text evidence="1">The sequence shown here is derived from an EMBL/GenBank/DDBJ whole genome shotgun (WGS) entry which is preliminary data.</text>
</comment>
<evidence type="ECO:0000313" key="1">
    <source>
        <dbReference type="EMBL" id="KNB50836.1"/>
    </source>
</evidence>
<dbReference type="STRING" id="1678637.AC230_20635"/>
<keyword evidence="2" id="KW-1185">Reference proteome</keyword>
<protein>
    <submittedName>
        <fullName evidence="1">Uncharacterized protein</fullName>
    </submittedName>
</protein>
<proteinExistence type="predicted"/>
<organism evidence="1 2">
    <name type="scientific">Streptomyces caatingaensis</name>
    <dbReference type="NCBI Taxonomy" id="1678637"/>
    <lineage>
        <taxon>Bacteria</taxon>
        <taxon>Bacillati</taxon>
        <taxon>Actinomycetota</taxon>
        <taxon>Actinomycetes</taxon>
        <taxon>Kitasatosporales</taxon>
        <taxon>Streptomycetaceae</taxon>
        <taxon>Streptomyces</taxon>
    </lineage>
</organism>
<gene>
    <name evidence="1" type="ORF">AC230_20635</name>
</gene>
<reference evidence="2" key="1">
    <citation type="submission" date="2015-07" db="EMBL/GenBank/DDBJ databases">
        <title>Draft genome sequence of Streptomyces sp. CMAA 1322, a bacterium isolated from Caatinga biome, from dry forest semiarid of Brazil.</title>
        <authorList>
            <person name="Santos S.N."/>
            <person name="Gacesa R."/>
            <person name="Taketani R.G."/>
            <person name="Long P.F."/>
            <person name="Melo I.S."/>
        </authorList>
    </citation>
    <scope>NUCLEOTIDE SEQUENCE [LARGE SCALE GENOMIC DNA]</scope>
    <source>
        <strain evidence="2">CMAA 1322</strain>
    </source>
</reference>
<accession>A0A0K9XCK0</accession>
<dbReference type="AlphaFoldDB" id="A0A0K9XCK0"/>
<dbReference type="PATRIC" id="fig|1678637.3.peg.4417"/>
<dbReference type="Proteomes" id="UP000037288">
    <property type="component" value="Unassembled WGS sequence"/>
</dbReference>
<sequence length="104" mass="10905">MTENEIKLKAIAALTALRGGVGAEYVSDLLGEVVPPHFVVPADGDAREVGLAVLRQLSEPLSALITGFVLAFGALAEVYEQTGPTASVEEILQSLALELSRNSE</sequence>
<name>A0A0K9XCK0_9ACTN</name>
<evidence type="ECO:0000313" key="2">
    <source>
        <dbReference type="Proteomes" id="UP000037288"/>
    </source>
</evidence>
<dbReference type="EMBL" id="LFXA01000013">
    <property type="protein sequence ID" value="KNB50836.1"/>
    <property type="molecule type" value="Genomic_DNA"/>
</dbReference>
<dbReference type="OrthoDB" id="4290043at2"/>